<name>A0AAF1BLI1_9TREE</name>
<evidence type="ECO:0000259" key="5">
    <source>
        <dbReference type="Pfam" id="PF00026"/>
    </source>
</evidence>
<evidence type="ECO:0000313" key="6">
    <source>
        <dbReference type="EMBL" id="WOO82245.1"/>
    </source>
</evidence>
<dbReference type="Gene3D" id="2.40.70.10">
    <property type="entry name" value="Acid Proteases"/>
    <property type="match status" value="2"/>
</dbReference>
<dbReference type="GO" id="GO:0006508">
    <property type="term" value="P:proteolysis"/>
    <property type="evidence" value="ECO:0007669"/>
    <property type="project" value="InterPro"/>
</dbReference>
<evidence type="ECO:0000313" key="7">
    <source>
        <dbReference type="Proteomes" id="UP000827549"/>
    </source>
</evidence>
<dbReference type="AlphaFoldDB" id="A0AAF1BLI1"/>
<dbReference type="Gene3D" id="2.60.40.1960">
    <property type="match status" value="1"/>
</dbReference>
<evidence type="ECO:0000256" key="2">
    <source>
        <dbReference type="SAM" id="MobiDB-lite"/>
    </source>
</evidence>
<dbReference type="InterPro" id="IPR033121">
    <property type="entry name" value="PEPTIDASE_A1"/>
</dbReference>
<dbReference type="PANTHER" id="PTHR47966">
    <property type="entry name" value="BETA-SITE APP-CLEAVING ENZYME, ISOFORM A-RELATED"/>
    <property type="match status" value="1"/>
</dbReference>
<keyword evidence="3" id="KW-0812">Transmembrane</keyword>
<dbReference type="Pfam" id="PF00026">
    <property type="entry name" value="Asp"/>
    <property type="match status" value="1"/>
</dbReference>
<dbReference type="GO" id="GO:0004190">
    <property type="term" value="F:aspartic-type endopeptidase activity"/>
    <property type="evidence" value="ECO:0007669"/>
    <property type="project" value="InterPro"/>
</dbReference>
<evidence type="ECO:0000256" key="3">
    <source>
        <dbReference type="SAM" id="Phobius"/>
    </source>
</evidence>
<sequence length="603" mass="63152">MWWPRHASYGSRRTGTATLTLLAVVATVAVAAAAADSRLGTAPYTSVPLYRTGMGSNVVSLGVGTPPQRLNVTLTPNVEYFMVALESCVQPECVDDAAGPTIEYTPSATWSLGDALDLTGLVTSDVLSAPVDKRCPIVKIEASRSTAGTASLPPGSSGFLGLGIHLANPELSVLPSLLGISPYSSVTVGIDMADVWSANAGVVHWGDVPNGVFVGSFTWLPVNLTTGWSFVMDSVTVGAVTVAGGGYIATVDPGIDTIVMPSMLADKMFQGVEGASRSTYDATIWNVPCSATLSMNVKVAGTVYNVEPRGLVDQAGLGCTANIRSWHTGSIPDLAGEIRLGAAFLSSVYSALYYSTNEQYIGLARKVTSSSASSKGRLAGIILGVLFGVLLLVCFALFMRNRLSPESVARRAALAQEKAQMDQVDGFVHRQAVTAQEHMYPQARRSHERPSETQMFAQAHTSTTTSGLASPAGTQAETSPAAQAGLVQHTPTLESIPMARSSPMYYTPTTTYVPTAVSPQPPMMMSRAVAVPTASAMVPAAPTTPVVVSRAAYPVPLLPPQPAAPQAWIPQTSLGAAYPATTYVPAAGYYAAPVVMAPYVRRF</sequence>
<organism evidence="6 7">
    <name type="scientific">Vanrija pseudolonga</name>
    <dbReference type="NCBI Taxonomy" id="143232"/>
    <lineage>
        <taxon>Eukaryota</taxon>
        <taxon>Fungi</taxon>
        <taxon>Dikarya</taxon>
        <taxon>Basidiomycota</taxon>
        <taxon>Agaricomycotina</taxon>
        <taxon>Tremellomycetes</taxon>
        <taxon>Trichosporonales</taxon>
        <taxon>Trichosporonaceae</taxon>
        <taxon>Vanrija</taxon>
    </lineage>
</organism>
<keyword evidence="7" id="KW-1185">Reference proteome</keyword>
<feature type="transmembrane region" description="Helical" evidence="3">
    <location>
        <begin position="378"/>
        <end position="398"/>
    </location>
</feature>
<keyword evidence="3" id="KW-0472">Membrane</keyword>
<dbReference type="InterPro" id="IPR021109">
    <property type="entry name" value="Peptidase_aspartic_dom_sf"/>
</dbReference>
<dbReference type="SUPFAM" id="SSF50630">
    <property type="entry name" value="Acid proteases"/>
    <property type="match status" value="1"/>
</dbReference>
<dbReference type="PANTHER" id="PTHR47966:SF51">
    <property type="entry name" value="BETA-SITE APP-CLEAVING ENZYME, ISOFORM A-RELATED"/>
    <property type="match status" value="1"/>
</dbReference>
<dbReference type="Proteomes" id="UP000827549">
    <property type="component" value="Chromosome 4"/>
</dbReference>
<accession>A0AAF1BLI1</accession>
<comment type="similarity">
    <text evidence="1">Belongs to the peptidase A1 family.</text>
</comment>
<protein>
    <submittedName>
        <fullName evidence="6">Gastricsin</fullName>
    </submittedName>
</protein>
<keyword evidence="3" id="KW-1133">Transmembrane helix</keyword>
<feature type="chain" id="PRO_5041900207" evidence="4">
    <location>
        <begin position="34"/>
        <end position="603"/>
    </location>
</feature>
<reference evidence="6" key="1">
    <citation type="submission" date="2023-10" db="EMBL/GenBank/DDBJ databases">
        <authorList>
            <person name="Noh H."/>
        </authorList>
    </citation>
    <scope>NUCLEOTIDE SEQUENCE</scope>
    <source>
        <strain evidence="6">DUCC4014</strain>
    </source>
</reference>
<gene>
    <name evidence="6" type="primary">Pgc_0</name>
    <name evidence="6" type="ORF">LOC62_04G005741</name>
</gene>
<evidence type="ECO:0000256" key="1">
    <source>
        <dbReference type="ARBA" id="ARBA00007447"/>
    </source>
</evidence>
<keyword evidence="4" id="KW-0732">Signal</keyword>
<evidence type="ECO:0000256" key="4">
    <source>
        <dbReference type="SAM" id="SignalP"/>
    </source>
</evidence>
<feature type="region of interest" description="Disordered" evidence="2">
    <location>
        <begin position="460"/>
        <end position="481"/>
    </location>
</feature>
<dbReference type="InterPro" id="IPR001461">
    <property type="entry name" value="Aspartic_peptidase_A1"/>
</dbReference>
<dbReference type="EMBL" id="CP086717">
    <property type="protein sequence ID" value="WOO82245.1"/>
    <property type="molecule type" value="Genomic_DNA"/>
</dbReference>
<feature type="domain" description="Peptidase A1" evidence="5">
    <location>
        <begin position="61"/>
        <end position="365"/>
    </location>
</feature>
<dbReference type="RefSeq" id="XP_062628277.1">
    <property type="nucleotide sequence ID" value="XM_062772293.1"/>
</dbReference>
<feature type="signal peptide" evidence="4">
    <location>
        <begin position="1"/>
        <end position="33"/>
    </location>
</feature>
<proteinExistence type="inferred from homology"/>
<dbReference type="GeneID" id="87808969"/>